<evidence type="ECO:0000256" key="1">
    <source>
        <dbReference type="SAM" id="Phobius"/>
    </source>
</evidence>
<accession>A0A834LB96</accession>
<protein>
    <recommendedName>
        <fullName evidence="2">KIB1-4 beta-propeller domain-containing protein</fullName>
    </recommendedName>
</protein>
<feature type="transmembrane region" description="Helical" evidence="1">
    <location>
        <begin position="172"/>
        <end position="195"/>
    </location>
</feature>
<name>A0A834LB96_RHOSS</name>
<evidence type="ECO:0000313" key="3">
    <source>
        <dbReference type="EMBL" id="KAF7131683.1"/>
    </source>
</evidence>
<comment type="caution">
    <text evidence="3">The sequence shown here is derived from an EMBL/GenBank/DDBJ whole genome shotgun (WGS) entry which is preliminary data.</text>
</comment>
<dbReference type="Proteomes" id="UP000626092">
    <property type="component" value="Unassembled WGS sequence"/>
</dbReference>
<keyword evidence="1" id="KW-0812">Transmembrane</keyword>
<dbReference type="PANTHER" id="PTHR44259">
    <property type="entry name" value="OS07G0183000 PROTEIN-RELATED"/>
    <property type="match status" value="1"/>
</dbReference>
<evidence type="ECO:0000313" key="4">
    <source>
        <dbReference type="Proteomes" id="UP000626092"/>
    </source>
</evidence>
<proteinExistence type="predicted"/>
<dbReference type="InterPro" id="IPR050942">
    <property type="entry name" value="F-box_BR-signaling"/>
</dbReference>
<dbReference type="AlphaFoldDB" id="A0A834LB96"/>
<dbReference type="OrthoDB" id="642536at2759"/>
<keyword evidence="1" id="KW-0472">Membrane</keyword>
<reference evidence="3" key="1">
    <citation type="submission" date="2019-11" db="EMBL/GenBank/DDBJ databases">
        <authorList>
            <person name="Liu Y."/>
            <person name="Hou J."/>
            <person name="Li T.-Q."/>
            <person name="Guan C.-H."/>
            <person name="Wu X."/>
            <person name="Wu H.-Z."/>
            <person name="Ling F."/>
            <person name="Zhang R."/>
            <person name="Shi X.-G."/>
            <person name="Ren J.-P."/>
            <person name="Chen E.-F."/>
            <person name="Sun J.-M."/>
        </authorList>
    </citation>
    <scope>NUCLEOTIDE SEQUENCE</scope>
    <source>
        <strain evidence="3">Adult_tree_wgs_1</strain>
        <tissue evidence="3">Leaves</tissue>
    </source>
</reference>
<dbReference type="EMBL" id="WJXA01000009">
    <property type="protein sequence ID" value="KAF7131683.1"/>
    <property type="molecule type" value="Genomic_DNA"/>
</dbReference>
<dbReference type="InterPro" id="IPR005174">
    <property type="entry name" value="KIB1-4_b-propeller"/>
</dbReference>
<gene>
    <name evidence="3" type="ORF">RHSIM_Rhsim09G0016300</name>
</gene>
<keyword evidence="1" id="KW-1133">Transmembrane helix</keyword>
<feature type="domain" description="KIB1-4 beta-propeller" evidence="2">
    <location>
        <begin position="112"/>
        <end position="399"/>
    </location>
</feature>
<evidence type="ECO:0000259" key="2">
    <source>
        <dbReference type="Pfam" id="PF03478"/>
    </source>
</evidence>
<organism evidence="3 4">
    <name type="scientific">Rhododendron simsii</name>
    <name type="common">Sims's rhododendron</name>
    <dbReference type="NCBI Taxonomy" id="118357"/>
    <lineage>
        <taxon>Eukaryota</taxon>
        <taxon>Viridiplantae</taxon>
        <taxon>Streptophyta</taxon>
        <taxon>Embryophyta</taxon>
        <taxon>Tracheophyta</taxon>
        <taxon>Spermatophyta</taxon>
        <taxon>Magnoliopsida</taxon>
        <taxon>eudicotyledons</taxon>
        <taxon>Gunneridae</taxon>
        <taxon>Pentapetalae</taxon>
        <taxon>asterids</taxon>
        <taxon>Ericales</taxon>
        <taxon>Ericaceae</taxon>
        <taxon>Ericoideae</taxon>
        <taxon>Rhodoreae</taxon>
        <taxon>Rhododendron</taxon>
    </lineage>
</organism>
<keyword evidence="4" id="KW-1185">Reference proteome</keyword>
<sequence>MTIRRELRLLRQSSVILQAAADRSPPWVRADRSIPVVLVPVRFYLLVFSGEVLRLWRSIGLEYRRSKFPANVPGLMIPGGPTTATRTRHFLAFPVGKDISQLDNHDLPVLSVPHENLCRGSHRGWLVIVEKNMTMYIYNPISGVRISLPPVTTLPKPERGNTRMSKWYVKKAILSVIPLSLSSVDCFVLVFYGFYEMAYCKVGDVVWTAIEGPKPYIDAIFYKEVFYIMDFYGGICIFDVNLPHPKVTELGISPPRLLPYLQKWYLVELGGELLQILREIVIYLAESDKEDIDEGQQNNANEDDEFDYDDNFDRNTGDIIDQTTGFQVFKLDMSSGLESKWIDVKDLEGGAVFVGLNQSFALSKQNLVGYKGDRIYFTDDNIGSHKLCIRSGNDIGVFNMADYIVEPLYCTHSGSTKPPAVWITPMEY</sequence>
<dbReference type="Pfam" id="PF03478">
    <property type="entry name" value="Beta-prop_KIB1-4"/>
    <property type="match status" value="1"/>
</dbReference>